<dbReference type="EMBL" id="JANIID010000028">
    <property type="protein sequence ID" value="MCQ8773266.1"/>
    <property type="molecule type" value="Genomic_DNA"/>
</dbReference>
<dbReference type="GO" id="GO:0007155">
    <property type="term" value="P:cell adhesion"/>
    <property type="evidence" value="ECO:0007669"/>
    <property type="project" value="UniProtKB-KW"/>
</dbReference>
<sequence length="80" mass="7542">MTPTTKTAATAAAAATLLAAAGAGAATADSVPVGAAHGSPGVISGNVIQIPIYVPINLCSLSLNVVGLLNPASGNVCISD</sequence>
<evidence type="ECO:0000256" key="7">
    <source>
        <dbReference type="PROSITE-ProRule" id="PRU01232"/>
    </source>
</evidence>
<proteinExistence type="predicted"/>
<name>A0A9X2RR85_9ACTN</name>
<feature type="chain" id="PRO_5040797609" evidence="8">
    <location>
        <begin position="26"/>
        <end position="80"/>
    </location>
</feature>
<evidence type="ECO:0000256" key="2">
    <source>
        <dbReference type="ARBA" id="ARBA00022512"/>
    </source>
</evidence>
<dbReference type="Pfam" id="PF03777">
    <property type="entry name" value="ChpA-C"/>
    <property type="match status" value="1"/>
</dbReference>
<organism evidence="10 11">
    <name type="scientific">Streptomyces telluris</name>
    <dbReference type="NCBI Taxonomy" id="2720021"/>
    <lineage>
        <taxon>Bacteria</taxon>
        <taxon>Bacillati</taxon>
        <taxon>Actinomycetota</taxon>
        <taxon>Actinomycetes</taxon>
        <taxon>Kitasatosporales</taxon>
        <taxon>Streptomycetaceae</taxon>
        <taxon>Streptomyces</taxon>
    </lineage>
</organism>
<evidence type="ECO:0000256" key="5">
    <source>
        <dbReference type="ARBA" id="ARBA00022889"/>
    </source>
</evidence>
<accession>A0A9X2RR85</accession>
<dbReference type="AlphaFoldDB" id="A0A9X2RR85"/>
<dbReference type="PROSITE" id="PS51884">
    <property type="entry name" value="CHAPLIN"/>
    <property type="match status" value="1"/>
</dbReference>
<evidence type="ECO:0000256" key="3">
    <source>
        <dbReference type="ARBA" id="ARBA00022525"/>
    </source>
</evidence>
<dbReference type="InterPro" id="IPR005528">
    <property type="entry name" value="ChpA-H"/>
</dbReference>
<feature type="signal peptide" evidence="8">
    <location>
        <begin position="1"/>
        <end position="25"/>
    </location>
</feature>
<keyword evidence="3" id="KW-0964">Secreted</keyword>
<keyword evidence="4 8" id="KW-0732">Signal</keyword>
<evidence type="ECO:0000259" key="9">
    <source>
        <dbReference type="PROSITE" id="PS51884"/>
    </source>
</evidence>
<keyword evidence="11" id="KW-1185">Reference proteome</keyword>
<gene>
    <name evidence="10" type="ORF">NQU55_26405</name>
</gene>
<feature type="domain" description="Chaplin" evidence="9">
    <location>
        <begin position="39"/>
        <end position="79"/>
    </location>
</feature>
<evidence type="ECO:0000256" key="8">
    <source>
        <dbReference type="SAM" id="SignalP"/>
    </source>
</evidence>
<reference evidence="10" key="1">
    <citation type="submission" date="2022-06" db="EMBL/GenBank/DDBJ databases">
        <title>WGS of actinobacteria.</title>
        <authorList>
            <person name="Thawai C."/>
        </authorList>
    </citation>
    <scope>NUCLEOTIDE SEQUENCE</scope>
    <source>
        <strain evidence="10">AA8</strain>
    </source>
</reference>
<comment type="caution">
    <text evidence="10">The sequence shown here is derived from an EMBL/GenBank/DDBJ whole genome shotgun (WGS) entry which is preliminary data.</text>
</comment>
<evidence type="ECO:0000313" key="10">
    <source>
        <dbReference type="EMBL" id="MCQ8773266.1"/>
    </source>
</evidence>
<keyword evidence="6 7" id="KW-0034">Amyloid</keyword>
<keyword evidence="2" id="KW-0134">Cell wall</keyword>
<protein>
    <submittedName>
        <fullName evidence="10">Chaplin</fullName>
    </submittedName>
</protein>
<dbReference type="RefSeq" id="WP_168096343.1">
    <property type="nucleotide sequence ID" value="NZ_JAATER010000635.1"/>
</dbReference>
<comment type="subcellular location">
    <subcellularLocation>
        <location evidence="1">Secreted</location>
        <location evidence="1">Cell wall</location>
    </subcellularLocation>
</comment>
<keyword evidence="5" id="KW-0130">Cell adhesion</keyword>
<evidence type="ECO:0000256" key="6">
    <source>
        <dbReference type="ARBA" id="ARBA00023087"/>
    </source>
</evidence>
<evidence type="ECO:0000256" key="1">
    <source>
        <dbReference type="ARBA" id="ARBA00004191"/>
    </source>
</evidence>
<evidence type="ECO:0000256" key="4">
    <source>
        <dbReference type="ARBA" id="ARBA00022729"/>
    </source>
</evidence>
<evidence type="ECO:0000313" key="11">
    <source>
        <dbReference type="Proteomes" id="UP001142374"/>
    </source>
</evidence>
<dbReference type="Proteomes" id="UP001142374">
    <property type="component" value="Unassembled WGS sequence"/>
</dbReference>